<evidence type="ECO:0000256" key="1">
    <source>
        <dbReference type="SAM" id="MobiDB-lite"/>
    </source>
</evidence>
<dbReference type="EMBL" id="JAIWQS010000001">
    <property type="protein sequence ID" value="KAJ8774133.1"/>
    <property type="molecule type" value="Genomic_DNA"/>
</dbReference>
<organism evidence="2 3">
    <name type="scientific">Erythroxylum novogranatense</name>
    <dbReference type="NCBI Taxonomy" id="1862640"/>
    <lineage>
        <taxon>Eukaryota</taxon>
        <taxon>Viridiplantae</taxon>
        <taxon>Streptophyta</taxon>
        <taxon>Embryophyta</taxon>
        <taxon>Tracheophyta</taxon>
        <taxon>Spermatophyta</taxon>
        <taxon>Magnoliopsida</taxon>
        <taxon>eudicotyledons</taxon>
        <taxon>Gunneridae</taxon>
        <taxon>Pentapetalae</taxon>
        <taxon>rosids</taxon>
        <taxon>fabids</taxon>
        <taxon>Malpighiales</taxon>
        <taxon>Erythroxylaceae</taxon>
        <taxon>Erythroxylum</taxon>
    </lineage>
</organism>
<dbReference type="InterPro" id="IPR043502">
    <property type="entry name" value="DNA/RNA_pol_sf"/>
</dbReference>
<reference evidence="2 3" key="1">
    <citation type="submission" date="2021-09" db="EMBL/GenBank/DDBJ databases">
        <title>Genomic insights and catalytic innovation underlie evolution of tropane alkaloids biosynthesis.</title>
        <authorList>
            <person name="Wang Y.-J."/>
            <person name="Tian T."/>
            <person name="Huang J.-P."/>
            <person name="Huang S.-X."/>
        </authorList>
    </citation>
    <scope>NUCLEOTIDE SEQUENCE [LARGE SCALE GENOMIC DNA]</scope>
    <source>
        <strain evidence="2">KIB-2018</strain>
        <tissue evidence="2">Leaf</tissue>
    </source>
</reference>
<name>A0AAV8U4I1_9ROSI</name>
<dbReference type="SUPFAM" id="SSF56672">
    <property type="entry name" value="DNA/RNA polymerases"/>
    <property type="match status" value="1"/>
</dbReference>
<sequence length="193" mass="21644">MEKCKSVGTPMNQKEKLQKEDGAEPTDNATHRSLVGCLMYLTATRPDIQYTVSVLSRFLHCASELHMKAAKRVLRYLKGTSSYGIKFTKSERFKLYGYSDSDWAGSVEDMKSTTGYCFAMRSACFSWYSKKQDIVALSTAEAEFIAATAAANHVIWLRKLLTDLGFNVGETELNVDNQNLLGNISKSHVSWQD</sequence>
<dbReference type="Proteomes" id="UP001159364">
    <property type="component" value="Linkage Group LG01"/>
</dbReference>
<dbReference type="PANTHER" id="PTHR11439:SF503">
    <property type="entry name" value="CYSTEINE-RICH RLK (RECEPTOR-LIKE PROTEIN KINASE) 8"/>
    <property type="match status" value="1"/>
</dbReference>
<feature type="compositionally biased region" description="Basic and acidic residues" evidence="1">
    <location>
        <begin position="13"/>
        <end position="22"/>
    </location>
</feature>
<evidence type="ECO:0000313" key="2">
    <source>
        <dbReference type="EMBL" id="KAJ8774133.1"/>
    </source>
</evidence>
<comment type="caution">
    <text evidence="2">The sequence shown here is derived from an EMBL/GenBank/DDBJ whole genome shotgun (WGS) entry which is preliminary data.</text>
</comment>
<accession>A0AAV8U4I1</accession>
<feature type="region of interest" description="Disordered" evidence="1">
    <location>
        <begin position="1"/>
        <end position="28"/>
    </location>
</feature>
<evidence type="ECO:0000313" key="3">
    <source>
        <dbReference type="Proteomes" id="UP001159364"/>
    </source>
</evidence>
<dbReference type="CDD" id="cd09272">
    <property type="entry name" value="RNase_HI_RT_Ty1"/>
    <property type="match status" value="1"/>
</dbReference>
<protein>
    <submittedName>
        <fullName evidence="2">Uncharacterized protein</fullName>
    </submittedName>
</protein>
<dbReference type="AlphaFoldDB" id="A0AAV8U4I1"/>
<proteinExistence type="predicted"/>
<keyword evidence="3" id="KW-1185">Reference proteome</keyword>
<gene>
    <name evidence="2" type="ORF">K2173_009564</name>
</gene>
<dbReference type="PANTHER" id="PTHR11439">
    <property type="entry name" value="GAG-POL-RELATED RETROTRANSPOSON"/>
    <property type="match status" value="1"/>
</dbReference>